<dbReference type="Proteomes" id="UP001195483">
    <property type="component" value="Unassembled WGS sequence"/>
</dbReference>
<keyword evidence="2" id="KW-1185">Reference proteome</keyword>
<accession>A0AAE0W6G6</accession>
<reference evidence="1" key="1">
    <citation type="journal article" date="2021" name="Genome Biol. Evol.">
        <title>A High-Quality Reference Genome for a Parasitic Bivalve with Doubly Uniparental Inheritance (Bivalvia: Unionida).</title>
        <authorList>
            <person name="Smith C.H."/>
        </authorList>
    </citation>
    <scope>NUCLEOTIDE SEQUENCE</scope>
    <source>
        <strain evidence="1">CHS0354</strain>
    </source>
</reference>
<organism evidence="1 2">
    <name type="scientific">Potamilus streckersoni</name>
    <dbReference type="NCBI Taxonomy" id="2493646"/>
    <lineage>
        <taxon>Eukaryota</taxon>
        <taxon>Metazoa</taxon>
        <taxon>Spiralia</taxon>
        <taxon>Lophotrochozoa</taxon>
        <taxon>Mollusca</taxon>
        <taxon>Bivalvia</taxon>
        <taxon>Autobranchia</taxon>
        <taxon>Heteroconchia</taxon>
        <taxon>Palaeoheterodonta</taxon>
        <taxon>Unionida</taxon>
        <taxon>Unionoidea</taxon>
        <taxon>Unionidae</taxon>
        <taxon>Ambleminae</taxon>
        <taxon>Lampsilini</taxon>
        <taxon>Potamilus</taxon>
    </lineage>
</organism>
<dbReference type="AlphaFoldDB" id="A0AAE0W6G6"/>
<reference evidence="1" key="3">
    <citation type="submission" date="2023-05" db="EMBL/GenBank/DDBJ databases">
        <authorList>
            <person name="Smith C.H."/>
        </authorList>
    </citation>
    <scope>NUCLEOTIDE SEQUENCE</scope>
    <source>
        <strain evidence="1">CHS0354</strain>
        <tissue evidence="1">Mantle</tissue>
    </source>
</reference>
<proteinExistence type="predicted"/>
<gene>
    <name evidence="1" type="ORF">CHS0354_042908</name>
</gene>
<sequence>MAVSTGVKPINTTNLYRLVANTENDFKDKTNLFEIQEVSMNLLIFNDFWRLSKSSYMYSTADHYEYCLSLDSSLILLEIMNTEKTYYTLYQCHQHLKTLY</sequence>
<protein>
    <submittedName>
        <fullName evidence="1">Uncharacterized protein</fullName>
    </submittedName>
</protein>
<evidence type="ECO:0000313" key="2">
    <source>
        <dbReference type="Proteomes" id="UP001195483"/>
    </source>
</evidence>
<reference evidence="1" key="2">
    <citation type="journal article" date="2021" name="Genome Biol. Evol.">
        <title>Developing a high-quality reference genome for a parasitic bivalve with doubly uniparental inheritance (Bivalvia: Unionida).</title>
        <authorList>
            <person name="Smith C.H."/>
        </authorList>
    </citation>
    <scope>NUCLEOTIDE SEQUENCE</scope>
    <source>
        <strain evidence="1">CHS0354</strain>
        <tissue evidence="1">Mantle</tissue>
    </source>
</reference>
<dbReference type="EMBL" id="JAEAOA010002358">
    <property type="protein sequence ID" value="KAK3603898.1"/>
    <property type="molecule type" value="Genomic_DNA"/>
</dbReference>
<comment type="caution">
    <text evidence="1">The sequence shown here is derived from an EMBL/GenBank/DDBJ whole genome shotgun (WGS) entry which is preliminary data.</text>
</comment>
<evidence type="ECO:0000313" key="1">
    <source>
        <dbReference type="EMBL" id="KAK3603898.1"/>
    </source>
</evidence>
<name>A0AAE0W6G6_9BIVA</name>